<reference evidence="2 3" key="1">
    <citation type="submission" date="2024-07" db="EMBL/GenBank/DDBJ databases">
        <title>Marimonas sp.nov., isolated from tidal-flat sediment.</title>
        <authorList>
            <person name="Jayan J.N."/>
            <person name="Lee S.S."/>
        </authorList>
    </citation>
    <scope>NUCLEOTIDE SEQUENCE [LARGE SCALE GENOMIC DNA]</scope>
    <source>
        <strain evidence="2 3">MJW-29</strain>
    </source>
</reference>
<gene>
    <name evidence="2" type="ORF">AB2B41_23445</name>
</gene>
<accession>A0ABV3RX03</accession>
<evidence type="ECO:0000313" key="3">
    <source>
        <dbReference type="Proteomes" id="UP001556098"/>
    </source>
</evidence>
<organism evidence="2 3">
    <name type="scientific">Sulfitobacter sediminis</name>
    <dbReference type="NCBI Taxonomy" id="3234186"/>
    <lineage>
        <taxon>Bacteria</taxon>
        <taxon>Pseudomonadati</taxon>
        <taxon>Pseudomonadota</taxon>
        <taxon>Alphaproteobacteria</taxon>
        <taxon>Rhodobacterales</taxon>
        <taxon>Roseobacteraceae</taxon>
        <taxon>Sulfitobacter</taxon>
    </lineage>
</organism>
<feature type="domain" description="Cytochrome c-type biogenesis protein CcmF C-terminal" evidence="1">
    <location>
        <begin position="2"/>
        <end position="88"/>
    </location>
</feature>
<comment type="caution">
    <text evidence="2">The sequence shown here is derived from an EMBL/GenBank/DDBJ whole genome shotgun (WGS) entry which is preliminary data.</text>
</comment>
<name>A0ABV3RX03_9RHOB</name>
<proteinExistence type="predicted"/>
<sequence length="88" mass="9434">GRLMRLPRADWGKAVAHAGHGVTMAGVAGLTAGTVDDIRVAQIGQPWEVGSYELTLNDVQVVRGPNYVSTFGFLTLSHDGLQFSELRP</sequence>
<keyword evidence="3" id="KW-1185">Reference proteome</keyword>
<dbReference type="RefSeq" id="WP_367880241.1">
    <property type="nucleotide sequence ID" value="NZ_JBFNXX010000128.1"/>
</dbReference>
<dbReference type="Proteomes" id="UP001556098">
    <property type="component" value="Unassembled WGS sequence"/>
</dbReference>
<feature type="non-terminal residue" evidence="2">
    <location>
        <position position="1"/>
    </location>
</feature>
<dbReference type="InterPro" id="IPR032523">
    <property type="entry name" value="CcmF_C"/>
</dbReference>
<evidence type="ECO:0000259" key="1">
    <source>
        <dbReference type="Pfam" id="PF16327"/>
    </source>
</evidence>
<evidence type="ECO:0000313" key="2">
    <source>
        <dbReference type="EMBL" id="MEW9922558.1"/>
    </source>
</evidence>
<dbReference type="EMBL" id="JBFNXX010000128">
    <property type="protein sequence ID" value="MEW9922558.1"/>
    <property type="molecule type" value="Genomic_DNA"/>
</dbReference>
<dbReference type="Pfam" id="PF16327">
    <property type="entry name" value="CcmF_C"/>
    <property type="match status" value="1"/>
</dbReference>
<protein>
    <submittedName>
        <fullName evidence="2">Cytochrome c-type biogenesis CcmF C-terminal domain-containing protein</fullName>
    </submittedName>
</protein>